<evidence type="ECO:0000259" key="5">
    <source>
        <dbReference type="Pfam" id="PF17187"/>
    </source>
</evidence>
<feature type="domain" description="Svf1-like C-terminal" evidence="5">
    <location>
        <begin position="216"/>
        <end position="424"/>
    </location>
</feature>
<evidence type="ECO:0000256" key="1">
    <source>
        <dbReference type="ARBA" id="ARBA00004496"/>
    </source>
</evidence>
<comment type="similarity">
    <text evidence="2">Belongs to the SVF1 family.</text>
</comment>
<evidence type="ECO:0000259" key="4">
    <source>
        <dbReference type="Pfam" id="PF08622"/>
    </source>
</evidence>
<dbReference type="GO" id="GO:0005737">
    <property type="term" value="C:cytoplasm"/>
    <property type="evidence" value="ECO:0007669"/>
    <property type="project" value="UniProtKB-SubCell"/>
</dbReference>
<dbReference type="Pfam" id="PF17187">
    <property type="entry name" value="Svf1_C"/>
    <property type="match status" value="1"/>
</dbReference>
<organism evidence="6 7">
    <name type="scientific">Papiliotrema laurentii</name>
    <name type="common">Cryptococcus laurentii</name>
    <dbReference type="NCBI Taxonomy" id="5418"/>
    <lineage>
        <taxon>Eukaryota</taxon>
        <taxon>Fungi</taxon>
        <taxon>Dikarya</taxon>
        <taxon>Basidiomycota</taxon>
        <taxon>Agaricomycotina</taxon>
        <taxon>Tremellomycetes</taxon>
        <taxon>Tremellales</taxon>
        <taxon>Rhynchogastremaceae</taxon>
        <taxon>Papiliotrema</taxon>
    </lineage>
</organism>
<dbReference type="AlphaFoldDB" id="A0AAD9D154"/>
<keyword evidence="3" id="KW-0963">Cytoplasm</keyword>
<dbReference type="InterPro" id="IPR051385">
    <property type="entry name" value="Ceramide-binding_SVF1"/>
</dbReference>
<dbReference type="PANTHER" id="PTHR47107:SF1">
    <property type="entry name" value="CERAMIDE-BINDING PROTEIN SVF1-RELATED"/>
    <property type="match status" value="1"/>
</dbReference>
<keyword evidence="7" id="KW-1185">Reference proteome</keyword>
<reference evidence="6" key="1">
    <citation type="submission" date="2023-02" db="EMBL/GenBank/DDBJ databases">
        <title>Identification and recombinant expression of a fungal hydrolase from Papiliotrema laurentii that hydrolyzes apple cutin and clears colloidal polyester polyurethane.</title>
        <authorList>
            <consortium name="DOE Joint Genome Institute"/>
            <person name="Roman V.A."/>
            <person name="Bojanowski C."/>
            <person name="Crable B.R."/>
            <person name="Wagner D.N."/>
            <person name="Hung C.S."/>
            <person name="Nadeau L.J."/>
            <person name="Schratz L."/>
            <person name="Haridas S."/>
            <person name="Pangilinan J."/>
            <person name="Lipzen A."/>
            <person name="Na H."/>
            <person name="Yan M."/>
            <person name="Ng V."/>
            <person name="Grigoriev I.V."/>
            <person name="Spatafora J.W."/>
            <person name="Barlow D."/>
            <person name="Biffinger J."/>
            <person name="Kelley-Loughnane N."/>
            <person name="Varaljay V.A."/>
            <person name="Crookes-Goodson W.J."/>
        </authorList>
    </citation>
    <scope>NUCLEOTIDE SEQUENCE</scope>
    <source>
        <strain evidence="6">5307AH</strain>
    </source>
</reference>
<dbReference type="InterPro" id="IPR013931">
    <property type="entry name" value="Svf1-like_N"/>
</dbReference>
<dbReference type="Proteomes" id="UP001182556">
    <property type="component" value="Unassembled WGS sequence"/>
</dbReference>
<dbReference type="SUPFAM" id="SSF159245">
    <property type="entry name" value="AttH-like"/>
    <property type="match status" value="1"/>
</dbReference>
<feature type="domain" description="Svf1-like N-terminal" evidence="4">
    <location>
        <begin position="46"/>
        <end position="214"/>
    </location>
</feature>
<evidence type="ECO:0000313" key="7">
    <source>
        <dbReference type="Proteomes" id="UP001182556"/>
    </source>
</evidence>
<evidence type="ECO:0000256" key="3">
    <source>
        <dbReference type="ARBA" id="ARBA00022490"/>
    </source>
</evidence>
<proteinExistence type="inferred from homology"/>
<accession>A0AAD9D154</accession>
<protein>
    <submittedName>
        <fullName evidence="6">Oxidative stress survival, Svf1-like protein</fullName>
    </submittedName>
</protein>
<dbReference type="InterPro" id="IPR033394">
    <property type="entry name" value="Svf1-like_C"/>
</dbReference>
<dbReference type="GO" id="GO:0006979">
    <property type="term" value="P:response to oxidative stress"/>
    <property type="evidence" value="ECO:0007669"/>
    <property type="project" value="InterPro"/>
</dbReference>
<dbReference type="Pfam" id="PF08622">
    <property type="entry name" value="Svf1"/>
    <property type="match status" value="1"/>
</dbReference>
<evidence type="ECO:0000256" key="2">
    <source>
        <dbReference type="ARBA" id="ARBA00009069"/>
    </source>
</evidence>
<comment type="caution">
    <text evidence="6">The sequence shown here is derived from an EMBL/GenBank/DDBJ whole genome shotgun (WGS) entry which is preliminary data.</text>
</comment>
<evidence type="ECO:0000313" key="6">
    <source>
        <dbReference type="EMBL" id="KAK1924293.1"/>
    </source>
</evidence>
<dbReference type="PANTHER" id="PTHR47107">
    <property type="entry name" value="SVF1-LIKE PROTEIN YDR222W-RELATED"/>
    <property type="match status" value="1"/>
</dbReference>
<name>A0AAD9D154_PAPLA</name>
<sequence length="425" mass="46049">MSWFSSKSENTAVQNFYPITTYAKGYGSLTDKDTEWTCASNRGFQTETKTWYSVLEDGSLLLMQVIWSYVGVFVIPATAQFTFKHYNPKTKKATWKSVNGSNFKANGHGCKCDQFEVKHEGSANGTETYTITGALDKNVQLNVTLTRPADAPGFKFGEGPDGGFSTFGKSREDGKRDGLVVHRFHPIVHSSGSVILDGQVVDAKGDGMFVHAIQGMRPDSIASRWNFAFFTSGGGKEESKLGAVRAIQMEFETTDAYGPTGPKSGRTKVNIGTVYTTAKSPVPFLAVGQTSVNSSATFTDGVDKASTDISSAKHISPVHDSETGYDAPSGIEFKWSGDRRDGEGRLTATLTVDKLGATQGEGGLIEKVDVLQEIPYVIRKALAAVTGTKPYIYQYHNAATLQVEVDGETIPVHGWLFNEASFVSE</sequence>
<comment type="subcellular location">
    <subcellularLocation>
        <location evidence="1">Cytoplasm</location>
    </subcellularLocation>
</comment>
<dbReference type="EMBL" id="JAODAN010000005">
    <property type="protein sequence ID" value="KAK1924293.1"/>
    <property type="molecule type" value="Genomic_DNA"/>
</dbReference>
<gene>
    <name evidence="6" type="ORF">DB88DRAFT_489721</name>
</gene>